<dbReference type="PANTHER" id="PTHR16453:SF9">
    <property type="entry name" value="GATOR COMPLEX PROTEIN MIOS"/>
    <property type="match status" value="1"/>
</dbReference>
<dbReference type="InterPro" id="IPR037593">
    <property type="entry name" value="MIOS/Sea4"/>
</dbReference>
<dbReference type="GO" id="GO:1904263">
    <property type="term" value="P:positive regulation of TORC1 signaling"/>
    <property type="evidence" value="ECO:0007669"/>
    <property type="project" value="TreeGrafter"/>
</dbReference>
<dbReference type="PANTHER" id="PTHR16453">
    <property type="entry name" value="WD40 DOMAIN-CONTAINING PROTEIN MIO FAMILY MEMBER"/>
    <property type="match status" value="1"/>
</dbReference>
<keyword evidence="2" id="KW-0732">Signal</keyword>
<evidence type="ECO:0000259" key="3">
    <source>
        <dbReference type="Pfam" id="PF17034"/>
    </source>
</evidence>
<dbReference type="Pfam" id="PF17034">
    <property type="entry name" value="zinc_ribbon_16"/>
    <property type="match status" value="1"/>
</dbReference>
<dbReference type="AlphaFoldDB" id="V9IBW8"/>
<proteinExistence type="evidence at transcript level"/>
<evidence type="ECO:0000313" key="4">
    <source>
        <dbReference type="EMBL" id="AEY58141.1"/>
    </source>
</evidence>
<feature type="signal peptide" evidence="2">
    <location>
        <begin position="1"/>
        <end position="26"/>
    </location>
</feature>
<sequence>MSSCPNCRKPLPRCAICLMHMGTVSGLQMTTSGVSRSDECDNKLTEFSNWFTWCQTCRHGGHADHITHWFRYFKIMYIFLIFCIYFIFCNNISFYLYSQHSECPVTSCTCRCFL</sequence>
<evidence type="ECO:0000256" key="1">
    <source>
        <dbReference type="SAM" id="Phobius"/>
    </source>
</evidence>
<feature type="domain" description="GATOR2 complex protein MIO zinc-ribbon like" evidence="3">
    <location>
        <begin position="2"/>
        <end position="76"/>
    </location>
</feature>
<evidence type="ECO:0000256" key="2">
    <source>
        <dbReference type="SAM" id="SignalP"/>
    </source>
</evidence>
<accession>V9IBW8</accession>
<evidence type="ECO:0000313" key="5">
    <source>
        <dbReference type="EMBL" id="AEY58142.1"/>
    </source>
</evidence>
<feature type="transmembrane region" description="Helical" evidence="1">
    <location>
        <begin position="75"/>
        <end position="97"/>
    </location>
</feature>
<keyword evidence="1" id="KW-0472">Membrane</keyword>
<dbReference type="EMBL" id="JR038166">
    <property type="protein sequence ID" value="AEY58142.1"/>
    <property type="molecule type" value="mRNA"/>
</dbReference>
<organism evidence="5">
    <name type="scientific">Apis cerana</name>
    <name type="common">Indian honeybee</name>
    <dbReference type="NCBI Taxonomy" id="7461"/>
    <lineage>
        <taxon>Eukaryota</taxon>
        <taxon>Metazoa</taxon>
        <taxon>Ecdysozoa</taxon>
        <taxon>Arthropoda</taxon>
        <taxon>Hexapoda</taxon>
        <taxon>Insecta</taxon>
        <taxon>Pterygota</taxon>
        <taxon>Neoptera</taxon>
        <taxon>Endopterygota</taxon>
        <taxon>Hymenoptera</taxon>
        <taxon>Apocrita</taxon>
        <taxon>Aculeata</taxon>
        <taxon>Apoidea</taxon>
        <taxon>Anthophila</taxon>
        <taxon>Apidae</taxon>
        <taxon>Apis</taxon>
    </lineage>
</organism>
<dbReference type="CDD" id="cd16691">
    <property type="entry name" value="mRING-H2-C3H3C2_Mio"/>
    <property type="match status" value="1"/>
</dbReference>
<name>V9IBW8_APICE</name>
<dbReference type="GO" id="GO:0005737">
    <property type="term" value="C:cytoplasm"/>
    <property type="evidence" value="ECO:0007669"/>
    <property type="project" value="TreeGrafter"/>
</dbReference>
<protein>
    <submittedName>
        <fullName evidence="5">WD repeat-containing protein mio</fullName>
    </submittedName>
</protein>
<keyword evidence="1" id="KW-1133">Transmembrane helix</keyword>
<feature type="chain" id="PRO_5007732518" evidence="2">
    <location>
        <begin position="27"/>
        <end position="114"/>
    </location>
</feature>
<keyword evidence="1" id="KW-0812">Transmembrane</keyword>
<dbReference type="InterPro" id="IPR031488">
    <property type="entry name" value="Zn_ribbon_mio"/>
</dbReference>
<reference evidence="5" key="1">
    <citation type="submission" date="2011-11" db="EMBL/GenBank/DDBJ databases">
        <title>Decoding the brain transcriptome of the Eastern honeybee (Apis cerana) based on pyrosequencing.</title>
        <authorList>
            <person name="Sun L."/>
            <person name="Zheng H."/>
            <person name="Wang Y."/>
            <person name="Xie X."/>
            <person name="Zhu Y."/>
            <person name="Gu W."/>
            <person name="Wang S."/>
        </authorList>
    </citation>
    <scope>NUCLEOTIDE SEQUENCE</scope>
    <source>
        <tissue evidence="5">Brain</tissue>
    </source>
</reference>
<dbReference type="EMBL" id="JR038165">
    <property type="protein sequence ID" value="AEY58141.1"/>
    <property type="molecule type" value="mRNA"/>
</dbReference>
<dbReference type="GO" id="GO:0034198">
    <property type="term" value="P:cellular response to amino acid starvation"/>
    <property type="evidence" value="ECO:0007669"/>
    <property type="project" value="TreeGrafter"/>
</dbReference>
<gene>
    <name evidence="4" type="ORF">ACCB00659.1</name>
    <name evidence="5" type="ORF">ACCB00659.2</name>
</gene>